<evidence type="ECO:0000256" key="5">
    <source>
        <dbReference type="SAM" id="Coils"/>
    </source>
</evidence>
<reference evidence="8 9" key="1">
    <citation type="submission" date="2020-08" db="EMBL/GenBank/DDBJ databases">
        <title>Draft genome sequencing of an Anaerocolumna strain isolated from anoxic soil subjected to BSD treatment.</title>
        <authorList>
            <person name="Uek A."/>
            <person name="Tonouchi A."/>
        </authorList>
    </citation>
    <scope>NUCLEOTIDE SEQUENCE [LARGE SCALE GENOMIC DNA]</scope>
    <source>
        <strain evidence="8 9">CTTW</strain>
    </source>
</reference>
<dbReference type="RefSeq" id="WP_225903660.1">
    <property type="nucleotide sequence ID" value="NZ_AP023368.1"/>
</dbReference>
<evidence type="ECO:0000256" key="1">
    <source>
        <dbReference type="ARBA" id="ARBA00001966"/>
    </source>
</evidence>
<evidence type="ECO:0000259" key="6">
    <source>
        <dbReference type="Pfam" id="PF01869"/>
    </source>
</evidence>
<dbReference type="Pfam" id="PF09989">
    <property type="entry name" value="DUF2229"/>
    <property type="match status" value="1"/>
</dbReference>
<dbReference type="Pfam" id="PF01869">
    <property type="entry name" value="BcrAD_BadFG"/>
    <property type="match status" value="2"/>
</dbReference>
<dbReference type="CDD" id="cd24035">
    <property type="entry name" value="ASKHA_NBD_O66634-like_rpt2"/>
    <property type="match status" value="1"/>
</dbReference>
<evidence type="ECO:0000313" key="8">
    <source>
        <dbReference type="EMBL" id="BCJ99720.1"/>
    </source>
</evidence>
<dbReference type="PANTHER" id="PTHR32329">
    <property type="entry name" value="BIFUNCTIONAL PROTEIN [INCLUDES 2-HYDROXYACYL-COA DEHYDRATASE (N-TER) AND ITS ACTIVATOR DOMAIN (C_TERM)-RELATED"/>
    <property type="match status" value="1"/>
</dbReference>
<keyword evidence="5" id="KW-0175">Coiled coil</keyword>
<organism evidence="8 9">
    <name type="scientific">Anaerocolumna chitinilytica</name>
    <dbReference type="NCBI Taxonomy" id="1727145"/>
    <lineage>
        <taxon>Bacteria</taxon>
        <taxon>Bacillati</taxon>
        <taxon>Bacillota</taxon>
        <taxon>Clostridia</taxon>
        <taxon>Lachnospirales</taxon>
        <taxon>Lachnospiraceae</taxon>
        <taxon>Anaerocolumna</taxon>
    </lineage>
</organism>
<dbReference type="InterPro" id="IPR043129">
    <property type="entry name" value="ATPase_NBD"/>
</dbReference>
<evidence type="ECO:0000256" key="3">
    <source>
        <dbReference type="ARBA" id="ARBA00023004"/>
    </source>
</evidence>
<evidence type="ECO:0000313" key="9">
    <source>
        <dbReference type="Proteomes" id="UP000515703"/>
    </source>
</evidence>
<evidence type="ECO:0000256" key="2">
    <source>
        <dbReference type="ARBA" id="ARBA00022723"/>
    </source>
</evidence>
<gene>
    <name evidence="8" type="ORF">bsdcttw_27610</name>
</gene>
<keyword evidence="2" id="KW-0479">Metal-binding</keyword>
<keyword evidence="9" id="KW-1185">Reference proteome</keyword>
<accession>A0A7I8DMV4</accession>
<dbReference type="PANTHER" id="PTHR32329:SF4">
    <property type="entry name" value="ACTIVATOR OF 2-HYDROXYACYL-COA DEHYDRATASE"/>
    <property type="match status" value="1"/>
</dbReference>
<dbReference type="InterPro" id="IPR051805">
    <property type="entry name" value="Dehydratase_Activator_Redct"/>
</dbReference>
<dbReference type="InterPro" id="IPR002731">
    <property type="entry name" value="ATPase_BadF"/>
</dbReference>
<dbReference type="NCBIfam" id="TIGR00241">
    <property type="entry name" value="CoA_E_activ"/>
    <property type="match status" value="1"/>
</dbReference>
<dbReference type="GO" id="GO:0046872">
    <property type="term" value="F:metal ion binding"/>
    <property type="evidence" value="ECO:0007669"/>
    <property type="project" value="UniProtKB-KW"/>
</dbReference>
<reference evidence="8 9" key="2">
    <citation type="submission" date="2020-08" db="EMBL/GenBank/DDBJ databases">
        <authorList>
            <person name="Ueki A."/>
            <person name="Tonouchi A."/>
        </authorList>
    </citation>
    <scope>NUCLEOTIDE SEQUENCE [LARGE SCALE GENOMIC DNA]</scope>
    <source>
        <strain evidence="8 9">CTTW</strain>
    </source>
</reference>
<evidence type="ECO:0000256" key="4">
    <source>
        <dbReference type="ARBA" id="ARBA00023014"/>
    </source>
</evidence>
<keyword evidence="3" id="KW-0408">Iron</keyword>
<feature type="domain" description="ATPase BadF/BadG/BcrA/BcrD type" evidence="6">
    <location>
        <begin position="331"/>
        <end position="585"/>
    </location>
</feature>
<dbReference type="KEGG" id="acht:bsdcttw_27610"/>
<sequence>MENQLKNNSSEIYKIGLDIGSTTIKIAVLDSRNRVLYKEYKRHLSDLKNTLISVITLCRKHMGDIPCKLIITGSGGLSMAKWLQLPFEQEVIACTKAVETYHPMADTVIELGGEDAKVTYLKPVTEQRMNNSCAGGTGSFIDQMAALFHTDASGLNEYAKSARTIYPIASRCGVFAKTDIQPLLNDGARKEDIAASIFQAVVNQTTTGLSWGKAIQGRVVFLGGPLYFLSELRKRFVETLNTTEVILPSDGLFYPAIGSALLTQEVKYSNIDMITLKELSERIVSLTAGKETKTLAPLFTTLAEYKEFKKRHDRYDCKRMPIAEYTGDVFLGLDAGSTTLKAVLLGTNGELLYEHYEKSAGDPVEKTAKVLREIYELLTDDIRIARCCVTGYGEELIKRAFHMDMSEIETIAHLRGAKFFEPEVDFLLDIGGQDMKCLRLKEKNVDSILLNEACSSGCGSFLESFAESLQMSVEEFAKLGLFSLAPVDLGTKCTVFMNSKVKQAQKEGAEISDLSAGLSYSVIKNAIYKVIKIRDEKDLGDHIVVQGGTFLNDSVLRCFELITGRNVIRPNIAGLMGAFGAALLAKDSYEQGRKSSLKSKDMVENYHIKVDNKRCDNCTNHCLLTINQLGEGELFITGNRCERGLGSKVSKSDVPNLYAYKYKKLFSYKPLSEETALRGTIGIPRALSVYENYPFWFTLLSELGFRVILSSASSKDIYQKGMDSIPADSVCYPAKLSHGHIVDLIEKGINTIFYPSVVYEKKEYEEADNCFNCPIVISYGEVLRNNIEAAKGITFIAPFLNMNNDTLLAQNIVKAFDSYMVTLKEAKEAVKKARTEFEAFKEGLRRKGEETIEYLKKEGKQGIVLCGKPYHVDPEIHHGIPEMIQGYGIAVLTEDSISHLAGLSSRLRVVDQWAYNSRLYRAAEVSGREKCLEFIQLNSFGCGLDSVTSDQLIEILHSFNRQYTLIKIDEGMNLGAARIRIRSLIAATEQRKTKQEKENFLDYGYKSRQFTKENRKKHTILAPQMAPIHFELVKEAARTSGYQLEILPDTDDGAIEEGLKYVNNDACYPAILLIGQIVHALKSGKYDINNTSVILSQTGGGCRATNYMSFLKLGLKQAGYEDIPIISLNVAGLGAQPGFKLSPIFVKRLMMAIIYGDLFMRLLYGTRPYEAVKGTSIKIYNRWKEVIKENIRSTGKRQFDKNVTEIIQDFDKIEVMDIKKPKVAIVGEILAKYHPMANGDIIKTLEEGGAEVILPDFLDFFFYSLYNARFKYQYLGGKKSTMDFCSMGIHYLSYYRKTIIEELNKSKHFQSPSSIEKLAEKAKEVLSLGNQTGEGWLITAEMIHNLENGIQNILCVQPLACLPNHITGRGMFKTIKERYPRANIMPIDYDPGISQVNQINRVKLMLSVALKTES</sequence>
<dbReference type="CDD" id="cd24034">
    <property type="entry name" value="ASKHA_NBD_O66634-like_rpt1"/>
    <property type="match status" value="1"/>
</dbReference>
<dbReference type="GO" id="GO:0051536">
    <property type="term" value="F:iron-sulfur cluster binding"/>
    <property type="evidence" value="ECO:0007669"/>
    <property type="project" value="UniProtKB-KW"/>
</dbReference>
<feature type="domain" description="DUF2229" evidence="7">
    <location>
        <begin position="680"/>
        <end position="897"/>
    </location>
</feature>
<dbReference type="SUPFAM" id="SSF53067">
    <property type="entry name" value="Actin-like ATPase domain"/>
    <property type="match status" value="2"/>
</dbReference>
<dbReference type="Gene3D" id="3.30.420.40">
    <property type="match status" value="4"/>
</dbReference>
<comment type="cofactor">
    <cofactor evidence="1">
        <name>[4Fe-4S] cluster</name>
        <dbReference type="ChEBI" id="CHEBI:49883"/>
    </cofactor>
</comment>
<feature type="coiled-coil region" evidence="5">
    <location>
        <begin position="816"/>
        <end position="843"/>
    </location>
</feature>
<evidence type="ECO:0000259" key="7">
    <source>
        <dbReference type="Pfam" id="PF09989"/>
    </source>
</evidence>
<protein>
    <submittedName>
        <fullName evidence="8">2-hydroxyglutaryl-CoA dehydratase</fullName>
    </submittedName>
</protein>
<dbReference type="Proteomes" id="UP000515703">
    <property type="component" value="Chromosome"/>
</dbReference>
<keyword evidence="4" id="KW-0411">Iron-sulfur</keyword>
<dbReference type="InterPro" id="IPR018709">
    <property type="entry name" value="CoA_activase_DUF2229"/>
</dbReference>
<name>A0A7I8DMV4_9FIRM</name>
<dbReference type="InterPro" id="IPR008275">
    <property type="entry name" value="CoA_E_activase_dom"/>
</dbReference>
<proteinExistence type="predicted"/>
<dbReference type="EMBL" id="AP023368">
    <property type="protein sequence ID" value="BCJ99720.1"/>
    <property type="molecule type" value="Genomic_DNA"/>
</dbReference>
<feature type="domain" description="ATPase BadF/BadG/BcrA/BcrD type" evidence="6">
    <location>
        <begin position="15"/>
        <end position="262"/>
    </location>
</feature>